<accession>A0A0R1KL72</accession>
<evidence type="ECO:0000313" key="2">
    <source>
        <dbReference type="EMBL" id="KRK84069.1"/>
    </source>
</evidence>
<gene>
    <name evidence="2" type="ORF">FC78_GL001076</name>
</gene>
<dbReference type="STRING" id="1423788.FC78_GL001076"/>
<dbReference type="InterPro" id="IPR029000">
    <property type="entry name" value="Cyclophilin-like_dom_sf"/>
</dbReference>
<organism evidence="2 3">
    <name type="scientific">Companilactobacillus bobalius DSM 19674</name>
    <dbReference type="NCBI Taxonomy" id="1423788"/>
    <lineage>
        <taxon>Bacteria</taxon>
        <taxon>Bacillati</taxon>
        <taxon>Bacillota</taxon>
        <taxon>Bacilli</taxon>
        <taxon>Lactobacillales</taxon>
        <taxon>Lactobacillaceae</taxon>
        <taxon>Companilactobacillus</taxon>
        <taxon>Companilactobacillus bobalius</taxon>
    </lineage>
</organism>
<dbReference type="SUPFAM" id="SSF50891">
    <property type="entry name" value="Cyclophilin-like"/>
    <property type="match status" value="1"/>
</dbReference>
<evidence type="ECO:0000313" key="3">
    <source>
        <dbReference type="Proteomes" id="UP000051515"/>
    </source>
</evidence>
<proteinExistence type="predicted"/>
<dbReference type="InterPro" id="IPR041183">
    <property type="entry name" value="Cyclophilin-like"/>
</dbReference>
<comment type="caution">
    <text evidence="2">The sequence shown here is derived from an EMBL/GenBank/DDBJ whole genome shotgun (WGS) entry which is preliminary data.</text>
</comment>
<dbReference type="OrthoDB" id="2329019at2"/>
<sequence>MKTISENGEKKMKILKNVLLVIGTLILLTGCGQKKEQTSSQAVSKNRVSQVTTSDPKTNVKITVSINGTNLKAHLNNSSAAKAFAKELPVTLSFRDYAGLPEKVADLNHSLSTKGMPSGHVGTKGSIGYWSPEQRIVLYWGTEEYYEGIHIIGKFDSANYRSVIKNMGNNVDIRISKD</sequence>
<evidence type="ECO:0000259" key="1">
    <source>
        <dbReference type="Pfam" id="PF18050"/>
    </source>
</evidence>
<dbReference type="Pfam" id="PF18050">
    <property type="entry name" value="Cyclophil_like2"/>
    <property type="match status" value="1"/>
</dbReference>
<reference evidence="2 3" key="1">
    <citation type="journal article" date="2015" name="Genome Announc.">
        <title>Expanding the biotechnology potential of lactobacilli through comparative genomics of 213 strains and associated genera.</title>
        <authorList>
            <person name="Sun Z."/>
            <person name="Harris H.M."/>
            <person name="McCann A."/>
            <person name="Guo C."/>
            <person name="Argimon S."/>
            <person name="Zhang W."/>
            <person name="Yang X."/>
            <person name="Jeffery I.B."/>
            <person name="Cooney J.C."/>
            <person name="Kagawa T.F."/>
            <person name="Liu W."/>
            <person name="Song Y."/>
            <person name="Salvetti E."/>
            <person name="Wrobel A."/>
            <person name="Rasinkangas P."/>
            <person name="Parkhill J."/>
            <person name="Rea M.C."/>
            <person name="O'Sullivan O."/>
            <person name="Ritari J."/>
            <person name="Douillard F.P."/>
            <person name="Paul Ross R."/>
            <person name="Yang R."/>
            <person name="Briner A.E."/>
            <person name="Felis G.E."/>
            <person name="de Vos W.M."/>
            <person name="Barrangou R."/>
            <person name="Klaenhammer T.R."/>
            <person name="Caufield P.W."/>
            <person name="Cui Y."/>
            <person name="Zhang H."/>
            <person name="O'Toole P.W."/>
        </authorList>
    </citation>
    <scope>NUCLEOTIDE SEQUENCE [LARGE SCALE GENOMIC DNA]</scope>
    <source>
        <strain evidence="2 3">DSM 19674</strain>
    </source>
</reference>
<dbReference type="Proteomes" id="UP000051515">
    <property type="component" value="Unassembled WGS sequence"/>
</dbReference>
<dbReference type="PATRIC" id="fig|1423788.3.peg.1104"/>
<dbReference type="EMBL" id="AZDY01000029">
    <property type="protein sequence ID" value="KRK84069.1"/>
    <property type="molecule type" value="Genomic_DNA"/>
</dbReference>
<keyword evidence="3" id="KW-1185">Reference proteome</keyword>
<name>A0A0R1KL72_9LACO</name>
<dbReference type="AlphaFoldDB" id="A0A0R1KL72"/>
<dbReference type="PROSITE" id="PS51257">
    <property type="entry name" value="PROKAR_LIPOPROTEIN"/>
    <property type="match status" value="1"/>
</dbReference>
<dbReference type="Gene3D" id="2.40.100.20">
    <property type="match status" value="1"/>
</dbReference>
<feature type="domain" description="Cyclophilin-like" evidence="1">
    <location>
        <begin position="65"/>
        <end position="176"/>
    </location>
</feature>
<protein>
    <recommendedName>
        <fullName evidence="1">Cyclophilin-like domain-containing protein</fullName>
    </recommendedName>
</protein>